<dbReference type="EMBL" id="CP000393">
    <property type="protein sequence ID" value="ABG51416.1"/>
    <property type="molecule type" value="Genomic_DNA"/>
</dbReference>
<dbReference type="STRING" id="203124.Tery_2185"/>
<reference evidence="1" key="1">
    <citation type="submission" date="2006-06" db="EMBL/GenBank/DDBJ databases">
        <title>Complete sequence of Trichodesmium erythraeum IMS101.</title>
        <authorList>
            <consortium name="US DOE Joint Genome Institute"/>
            <person name="Copeland A."/>
            <person name="Lucas S."/>
            <person name="Lapidus A."/>
            <person name="Barry K."/>
            <person name="Detter J.C."/>
            <person name="Glavina del Rio T."/>
            <person name="Hammon N."/>
            <person name="Israni S."/>
            <person name="Dalin E."/>
            <person name="Tice H."/>
            <person name="Pitluck S."/>
            <person name="Kiss H."/>
            <person name="Munk A.C."/>
            <person name="Brettin T."/>
            <person name="Bruce D."/>
            <person name="Han C."/>
            <person name="Tapia R."/>
            <person name="Gilna P."/>
            <person name="Schmutz J."/>
            <person name="Larimer F."/>
            <person name="Land M."/>
            <person name="Hauser L."/>
            <person name="Kyrpides N."/>
            <person name="Kim E."/>
            <person name="Richardson P."/>
        </authorList>
    </citation>
    <scope>NUCLEOTIDE SEQUENCE [LARGE SCALE GENOMIC DNA]</scope>
    <source>
        <strain evidence="1">IMS101</strain>
    </source>
</reference>
<name>Q113A8_TRIEI</name>
<organism evidence="1">
    <name type="scientific">Trichodesmium erythraeum (strain IMS101)</name>
    <dbReference type="NCBI Taxonomy" id="203124"/>
    <lineage>
        <taxon>Bacteria</taxon>
        <taxon>Bacillati</taxon>
        <taxon>Cyanobacteriota</taxon>
        <taxon>Cyanophyceae</taxon>
        <taxon>Oscillatoriophycideae</taxon>
        <taxon>Oscillatoriales</taxon>
        <taxon>Microcoleaceae</taxon>
        <taxon>Trichodesmium</taxon>
    </lineage>
</organism>
<dbReference type="HOGENOM" id="CLU_1803799_0_0_3"/>
<evidence type="ECO:0000313" key="1">
    <source>
        <dbReference type="EMBL" id="ABG51416.1"/>
    </source>
</evidence>
<accession>Q113A8</accession>
<proteinExistence type="predicted"/>
<dbReference type="KEGG" id="ter:Tery_2185"/>
<dbReference type="RefSeq" id="WP_011611786.1">
    <property type="nucleotide sequence ID" value="NC_008312.1"/>
</dbReference>
<dbReference type="eggNOG" id="ENOG5031GFC">
    <property type="taxonomic scope" value="Bacteria"/>
</dbReference>
<dbReference type="AlphaFoldDB" id="Q113A8"/>
<gene>
    <name evidence="1" type="ordered locus">Tery_2185</name>
</gene>
<protein>
    <submittedName>
        <fullName evidence="1">Uncharacterized protein</fullName>
    </submittedName>
</protein>
<dbReference type="OrthoDB" id="530035at2"/>
<sequence>MERGLLWLPLLGVFIWLSWAGWNEYQKLEAYRVWAKPFEKAKYDIYAVLGQNGESITWGKPKRKEPVNLETFSLSDVRSLQLLVNNKLVDLENLPTRGKVVLEFIFSDSKNIQVPFTDIDLAVNWYKYLQQKL</sequence>